<dbReference type="Pfam" id="PF19077">
    <property type="entry name" value="Big_13"/>
    <property type="match status" value="1"/>
</dbReference>
<comment type="caution">
    <text evidence="4">The sequence shown here is derived from an EMBL/GenBank/DDBJ whole genome shotgun (WGS) entry which is preliminary data.</text>
</comment>
<dbReference type="PANTHER" id="PTHR47635:SF2">
    <property type="entry name" value="LAMG-LIKE JELLYROLL FOLD DOMAIN-CONTAINING PROTEIN"/>
    <property type="match status" value="1"/>
</dbReference>
<feature type="domain" description="LamG-like jellyroll fold" evidence="3">
    <location>
        <begin position="76"/>
        <end position="203"/>
    </location>
</feature>
<evidence type="ECO:0000313" key="5">
    <source>
        <dbReference type="Proteomes" id="UP001147653"/>
    </source>
</evidence>
<dbReference type="Pfam" id="PF13385">
    <property type="entry name" value="Laminin_G_3"/>
    <property type="match status" value="1"/>
</dbReference>
<name>A0A9X3N9U3_9ACTN</name>
<dbReference type="Gene3D" id="2.60.40.10">
    <property type="entry name" value="Immunoglobulins"/>
    <property type="match status" value="3"/>
</dbReference>
<keyword evidence="1" id="KW-0732">Signal</keyword>
<dbReference type="InterPro" id="IPR013320">
    <property type="entry name" value="ConA-like_dom_sf"/>
</dbReference>
<dbReference type="PANTHER" id="PTHR47635">
    <property type="entry name" value="CUB DOMAIN-CONTAINING PROTEIN"/>
    <property type="match status" value="1"/>
</dbReference>
<proteinExistence type="predicted"/>
<dbReference type="Gene3D" id="2.60.120.200">
    <property type="match status" value="1"/>
</dbReference>
<dbReference type="InterPro" id="IPR044016">
    <property type="entry name" value="Big_13"/>
</dbReference>
<evidence type="ECO:0000256" key="2">
    <source>
        <dbReference type="ARBA" id="ARBA00023157"/>
    </source>
</evidence>
<dbReference type="RefSeq" id="WP_270025186.1">
    <property type="nucleotide sequence ID" value="NZ_JAPDDP010000016.1"/>
</dbReference>
<dbReference type="SUPFAM" id="SSF49899">
    <property type="entry name" value="Concanavalin A-like lectins/glucanases"/>
    <property type="match status" value="1"/>
</dbReference>
<dbReference type="SMART" id="SM00560">
    <property type="entry name" value="LamGL"/>
    <property type="match status" value="1"/>
</dbReference>
<dbReference type="InterPro" id="IPR036116">
    <property type="entry name" value="FN3_sf"/>
</dbReference>
<dbReference type="InterPro" id="IPR013783">
    <property type="entry name" value="Ig-like_fold"/>
</dbReference>
<dbReference type="Pfam" id="PF17957">
    <property type="entry name" value="Big_7"/>
    <property type="match status" value="1"/>
</dbReference>
<reference evidence="4" key="1">
    <citation type="submission" date="2022-10" db="EMBL/GenBank/DDBJ databases">
        <title>The WGS of Solirubrobacter phytolaccae KCTC 29190.</title>
        <authorList>
            <person name="Jiang Z."/>
        </authorList>
    </citation>
    <scope>NUCLEOTIDE SEQUENCE</scope>
    <source>
        <strain evidence="4">KCTC 29190</strain>
    </source>
</reference>
<keyword evidence="2" id="KW-1015">Disulfide bond</keyword>
<accession>A0A9X3N9U3</accession>
<keyword evidence="5" id="KW-1185">Reference proteome</keyword>
<organism evidence="4 5">
    <name type="scientific">Solirubrobacter phytolaccae</name>
    <dbReference type="NCBI Taxonomy" id="1404360"/>
    <lineage>
        <taxon>Bacteria</taxon>
        <taxon>Bacillati</taxon>
        <taxon>Actinomycetota</taxon>
        <taxon>Thermoleophilia</taxon>
        <taxon>Solirubrobacterales</taxon>
        <taxon>Solirubrobacteraceae</taxon>
        <taxon>Solirubrobacter</taxon>
    </lineage>
</organism>
<protein>
    <submittedName>
        <fullName evidence="4">Ig-like domain-containing protein</fullName>
    </submittedName>
</protein>
<dbReference type="GO" id="GO:0005975">
    <property type="term" value="P:carbohydrate metabolic process"/>
    <property type="evidence" value="ECO:0007669"/>
    <property type="project" value="UniProtKB-ARBA"/>
</dbReference>
<dbReference type="EMBL" id="JAPDDP010000016">
    <property type="protein sequence ID" value="MDA0180877.1"/>
    <property type="molecule type" value="Genomic_DNA"/>
</dbReference>
<dbReference type="InterPro" id="IPR006558">
    <property type="entry name" value="LamG-like"/>
</dbReference>
<dbReference type="AlphaFoldDB" id="A0A9X3N9U3"/>
<evidence type="ECO:0000313" key="4">
    <source>
        <dbReference type="EMBL" id="MDA0180877.1"/>
    </source>
</evidence>
<evidence type="ECO:0000259" key="3">
    <source>
        <dbReference type="SMART" id="SM00560"/>
    </source>
</evidence>
<gene>
    <name evidence="4" type="ORF">OJ997_11280</name>
</gene>
<sequence length="498" mass="51569">MLLAAPSALAANGLVGAFGFEEASGSAVTDASGTGNSGSISGATRSASGRFGKALTFDGVNDRVTIPDAASLDLTSAMTLEAWVRPTRVDDWRTVLLKERTNGLAYALYAGASSNRPSTEGAGVESRGPSALPLDTWSHLAASYDGAKLRLFVNGTQVASKNSTSGLTTSSGALRIGGNAVWGEYFKGRIDEVRVYNRALTATEIAADLAAPIVDTQPPSAPGTLTRTVEGDDVQLNWGAATDNVGVTSYRVYRNGALYDETPETSYRDIDRPVGSATYKVVAVDAAGLAGPASNTVTATITPDTTAPTVSLPNACNGATIQGFSYAQVAYSDNRGPVTLTVKVDGATIHGPVTKGVSGTELVPWNTRTVADGPHTMVAIARDAAGNETVSAPCQWTVDNVAVGVSLAQPLNNATVGGTVTLSAQPTGDGQPVNGSPVDFVRFRIDGQEIGAAFWAPYETQWDTTTVPDGTHEIAVEVIWSGYFTPLATQTITVNVDN</sequence>
<dbReference type="SUPFAM" id="SSF49265">
    <property type="entry name" value="Fibronectin type III"/>
    <property type="match status" value="1"/>
</dbReference>
<evidence type="ECO:0000256" key="1">
    <source>
        <dbReference type="ARBA" id="ARBA00022729"/>
    </source>
</evidence>
<dbReference type="Proteomes" id="UP001147653">
    <property type="component" value="Unassembled WGS sequence"/>
</dbReference>